<dbReference type="InterPro" id="IPR008250">
    <property type="entry name" value="ATPase_P-typ_transduc_dom_A_sf"/>
</dbReference>
<evidence type="ECO:0000256" key="7">
    <source>
        <dbReference type="ARBA" id="ARBA00022967"/>
    </source>
</evidence>
<dbReference type="SUPFAM" id="SSF56784">
    <property type="entry name" value="HAD-like"/>
    <property type="match status" value="1"/>
</dbReference>
<dbReference type="InterPro" id="IPR036163">
    <property type="entry name" value="HMA_dom_sf"/>
</dbReference>
<evidence type="ECO:0000256" key="2">
    <source>
        <dbReference type="ARBA" id="ARBA00006024"/>
    </source>
</evidence>
<dbReference type="SUPFAM" id="SSF81665">
    <property type="entry name" value="Calcium ATPase, transmembrane domain M"/>
    <property type="match status" value="1"/>
</dbReference>
<keyword evidence="7" id="KW-1278">Translocase</keyword>
<evidence type="ECO:0000256" key="10">
    <source>
        <dbReference type="RuleBase" id="RU362081"/>
    </source>
</evidence>
<evidence type="ECO:0000256" key="3">
    <source>
        <dbReference type="ARBA" id="ARBA00022692"/>
    </source>
</evidence>
<dbReference type="InterPro" id="IPR023214">
    <property type="entry name" value="HAD_sf"/>
</dbReference>
<organism evidence="12 13">
    <name type="scientific">Sphingobacterium suaedae</name>
    <dbReference type="NCBI Taxonomy" id="1686402"/>
    <lineage>
        <taxon>Bacteria</taxon>
        <taxon>Pseudomonadati</taxon>
        <taxon>Bacteroidota</taxon>
        <taxon>Sphingobacteriia</taxon>
        <taxon>Sphingobacteriales</taxon>
        <taxon>Sphingobacteriaceae</taxon>
        <taxon>Sphingobacterium</taxon>
    </lineage>
</organism>
<feature type="transmembrane region" description="Helical" evidence="10">
    <location>
        <begin position="257"/>
        <end position="276"/>
    </location>
</feature>
<dbReference type="PRINTS" id="PR00943">
    <property type="entry name" value="CUATPASE"/>
</dbReference>
<dbReference type="Gene3D" id="3.30.70.100">
    <property type="match status" value="2"/>
</dbReference>
<dbReference type="SUPFAM" id="SSF81653">
    <property type="entry name" value="Calcium ATPase, transduction domain A"/>
    <property type="match status" value="1"/>
</dbReference>
<dbReference type="PANTHER" id="PTHR43520">
    <property type="entry name" value="ATP7, ISOFORM B"/>
    <property type="match status" value="1"/>
</dbReference>
<dbReference type="PROSITE" id="PS50846">
    <property type="entry name" value="HMA_2"/>
    <property type="match status" value="1"/>
</dbReference>
<protein>
    <submittedName>
        <fullName evidence="12">Heavy metal translocating P-type ATPase</fullName>
    </submittedName>
</protein>
<dbReference type="Gene3D" id="3.40.1110.10">
    <property type="entry name" value="Calcium-transporting ATPase, cytoplasmic domain N"/>
    <property type="match status" value="1"/>
</dbReference>
<dbReference type="SFLD" id="SFLDG00002">
    <property type="entry name" value="C1.7:_P-type_atpase_like"/>
    <property type="match status" value="1"/>
</dbReference>
<feature type="transmembrane region" description="Helical" evidence="10">
    <location>
        <begin position="411"/>
        <end position="433"/>
    </location>
</feature>
<keyword evidence="13" id="KW-1185">Reference proteome</keyword>
<feature type="transmembrane region" description="Helical" evidence="10">
    <location>
        <begin position="226"/>
        <end position="245"/>
    </location>
</feature>
<evidence type="ECO:0000256" key="9">
    <source>
        <dbReference type="ARBA" id="ARBA00023136"/>
    </source>
</evidence>
<dbReference type="InterPro" id="IPR023299">
    <property type="entry name" value="ATPase_P-typ_cyto_dom_N"/>
</dbReference>
<dbReference type="CDD" id="cd02094">
    <property type="entry name" value="P-type_ATPase_Cu-like"/>
    <property type="match status" value="1"/>
</dbReference>
<feature type="transmembrane region" description="Helical" evidence="10">
    <location>
        <begin position="752"/>
        <end position="771"/>
    </location>
</feature>
<dbReference type="InterPro" id="IPR044492">
    <property type="entry name" value="P_typ_ATPase_HD_dom"/>
</dbReference>
<dbReference type="NCBIfam" id="TIGR01511">
    <property type="entry name" value="ATPase-IB1_Cu"/>
    <property type="match status" value="1"/>
</dbReference>
<evidence type="ECO:0000256" key="6">
    <source>
        <dbReference type="ARBA" id="ARBA00022840"/>
    </source>
</evidence>
<dbReference type="InterPro" id="IPR006121">
    <property type="entry name" value="HMA_dom"/>
</dbReference>
<comment type="similarity">
    <text evidence="2 10">Belongs to the cation transport ATPase (P-type) (TC 3.A.3) family. Type IB subfamily.</text>
</comment>
<comment type="subcellular location">
    <subcellularLocation>
        <location evidence="10">Cell membrane</location>
    </subcellularLocation>
    <subcellularLocation>
        <location evidence="1">Endomembrane system</location>
        <topology evidence="1">Multi-pass membrane protein</topology>
    </subcellularLocation>
</comment>
<feature type="transmembrane region" description="Helical" evidence="10">
    <location>
        <begin position="439"/>
        <end position="462"/>
    </location>
</feature>
<feature type="transmembrane region" description="Helical" evidence="10">
    <location>
        <begin position="777"/>
        <end position="799"/>
    </location>
</feature>
<dbReference type="Gene3D" id="2.70.150.10">
    <property type="entry name" value="Calcium-transporting ATPase, cytoplasmic transduction domain A"/>
    <property type="match status" value="1"/>
</dbReference>
<dbReference type="EMBL" id="JBHULR010000003">
    <property type="protein sequence ID" value="MFD2547162.1"/>
    <property type="molecule type" value="Genomic_DNA"/>
</dbReference>
<dbReference type="NCBIfam" id="TIGR01525">
    <property type="entry name" value="ATPase-IB_hvy"/>
    <property type="match status" value="1"/>
</dbReference>
<dbReference type="InterPro" id="IPR027256">
    <property type="entry name" value="P-typ_ATPase_IB"/>
</dbReference>
<reference evidence="13" key="1">
    <citation type="journal article" date="2019" name="Int. J. Syst. Evol. Microbiol.">
        <title>The Global Catalogue of Microorganisms (GCM) 10K type strain sequencing project: providing services to taxonomists for standard genome sequencing and annotation.</title>
        <authorList>
            <consortium name="The Broad Institute Genomics Platform"/>
            <consortium name="The Broad Institute Genome Sequencing Center for Infectious Disease"/>
            <person name="Wu L."/>
            <person name="Ma J."/>
        </authorList>
    </citation>
    <scope>NUCLEOTIDE SEQUENCE [LARGE SCALE GENOMIC DNA]</scope>
    <source>
        <strain evidence="13">KCTC 42662</strain>
    </source>
</reference>
<dbReference type="PROSITE" id="PS01229">
    <property type="entry name" value="COF_2"/>
    <property type="match status" value="1"/>
</dbReference>
<dbReference type="SFLD" id="SFLDF00027">
    <property type="entry name" value="p-type_atpase"/>
    <property type="match status" value="1"/>
</dbReference>
<feature type="transmembrane region" description="Helical" evidence="10">
    <location>
        <begin position="168"/>
        <end position="187"/>
    </location>
</feature>
<dbReference type="InterPro" id="IPR018303">
    <property type="entry name" value="ATPase_P-typ_P_site"/>
</dbReference>
<dbReference type="Gene3D" id="3.40.50.1000">
    <property type="entry name" value="HAD superfamily/HAD-like"/>
    <property type="match status" value="1"/>
</dbReference>
<dbReference type="InterPro" id="IPR001757">
    <property type="entry name" value="P_typ_ATPase"/>
</dbReference>
<keyword evidence="8 10" id="KW-1133">Transmembrane helix</keyword>
<dbReference type="CDD" id="cd00371">
    <property type="entry name" value="HMA"/>
    <property type="match status" value="2"/>
</dbReference>
<keyword evidence="6 10" id="KW-0067">ATP-binding</keyword>
<dbReference type="InterPro" id="IPR036412">
    <property type="entry name" value="HAD-like_sf"/>
</dbReference>
<dbReference type="Pfam" id="PF00403">
    <property type="entry name" value="HMA"/>
    <property type="match status" value="1"/>
</dbReference>
<evidence type="ECO:0000259" key="11">
    <source>
        <dbReference type="PROSITE" id="PS50846"/>
    </source>
</evidence>
<keyword evidence="10" id="KW-1003">Cell membrane</keyword>
<evidence type="ECO:0000256" key="8">
    <source>
        <dbReference type="ARBA" id="ARBA00022989"/>
    </source>
</evidence>
<dbReference type="SUPFAM" id="SSF55008">
    <property type="entry name" value="HMA, heavy metal-associated domain"/>
    <property type="match status" value="2"/>
</dbReference>
<sequence length="805" mass="87532">MTPYNHHEPLYIPLEGVESEHCARIVDNGLAKVDGIEKHQVELNNRRATITLKQGGTLTEAVNSIRSLGYGVSTLKKTFPVLGMTCASCAGSAESIVRHQRGVVDASVNFATGNLTVEYLPNVVDAQALQKAVQSVGYDLLLEDESRQQETLESLHLEKFKTLKRKTFWAIVLSVPVVLIGMFLMHIPYANEIMWLFSTPVILWLGKDFFVNAWKQAKHRSANMDTLVALSTGIAYLFSVFNMVFPEFWEARGLHAHVYFEAAAVVIAFILLGKLLEEKAKGNTSSAIKKLMGLQPKTLTLIQSDGTERQVAIEEVNPGDIILVKPGEKIAVDGLVVNGRSYVDESMLSGEPVPVLKEENEKVFAGTMNQKGSFQFEAVKVGKDTMLAQIIRMVQDAQGSKAPVQKLVDKIAGIFVPVVIGIAATTFVLWWVLGGDHGIVQGLLAAVTVLVIACPCALGLATPTAIMVGVGKGAENGILIKDAESLELAKKVNAIVLDKTGTITEGRPQVTGVRWINDDDARKDVLKSMEKQSEHPLAEAVVQYLSDAETVSITAFESITGKGAKAWYGDDAYVVGNRKLMEENSIVIPENLQDQADEWGRTSKTVIWFAQNHNALAVMAISDQIKDSSVQAIQQLQKMGIDLYMLTGDNEATAKAMSKQTGIRHYRAEVLPQDKADFVLELQRQGKTVAMVGDGINDSTALATADVSIAMGKGSDIAMDVAKMTIIASDLTKIPQAIRLSKQTVATIKQNLFWAFIYNLIGIPIAAGILYPLNGFLLNPMLAGAAMALSSVSVVSNSLRLKWKK</sequence>
<feature type="domain" description="HMA" evidence="11">
    <location>
        <begin position="75"/>
        <end position="141"/>
    </location>
</feature>
<dbReference type="PROSITE" id="PS00154">
    <property type="entry name" value="ATPASE_E1_E2"/>
    <property type="match status" value="1"/>
</dbReference>
<dbReference type="PRINTS" id="PR00119">
    <property type="entry name" value="CATATPASE"/>
</dbReference>
<proteinExistence type="inferred from homology"/>
<dbReference type="Pfam" id="PF00122">
    <property type="entry name" value="E1-E2_ATPase"/>
    <property type="match status" value="1"/>
</dbReference>
<dbReference type="InterPro" id="IPR059000">
    <property type="entry name" value="ATPase_P-type_domA"/>
</dbReference>
<dbReference type="SFLD" id="SFLDS00003">
    <property type="entry name" value="Haloacid_Dehalogenase"/>
    <property type="match status" value="1"/>
</dbReference>
<comment type="caution">
    <text evidence="12">The sequence shown here is derived from an EMBL/GenBank/DDBJ whole genome shotgun (WGS) entry which is preliminary data.</text>
</comment>
<keyword evidence="5 10" id="KW-0547">Nucleotide-binding</keyword>
<dbReference type="Pfam" id="PF00702">
    <property type="entry name" value="Hydrolase"/>
    <property type="match status" value="1"/>
</dbReference>
<dbReference type="Proteomes" id="UP001597545">
    <property type="component" value="Unassembled WGS sequence"/>
</dbReference>
<keyword evidence="3 10" id="KW-0812">Transmembrane</keyword>
<dbReference type="RefSeq" id="WP_380901652.1">
    <property type="nucleotide sequence ID" value="NZ_JBHUEG010000007.1"/>
</dbReference>
<evidence type="ECO:0000256" key="5">
    <source>
        <dbReference type="ARBA" id="ARBA00022741"/>
    </source>
</evidence>
<evidence type="ECO:0000256" key="4">
    <source>
        <dbReference type="ARBA" id="ARBA00022723"/>
    </source>
</evidence>
<feature type="transmembrane region" description="Helical" evidence="10">
    <location>
        <begin position="193"/>
        <end position="214"/>
    </location>
</feature>
<accession>A0ABW5KDY7</accession>
<evidence type="ECO:0000313" key="12">
    <source>
        <dbReference type="EMBL" id="MFD2547162.1"/>
    </source>
</evidence>
<gene>
    <name evidence="12" type="ORF">ACFSR5_05825</name>
</gene>
<dbReference type="NCBIfam" id="TIGR01494">
    <property type="entry name" value="ATPase_P-type"/>
    <property type="match status" value="1"/>
</dbReference>
<name>A0ABW5KDY7_9SPHI</name>
<keyword evidence="9 10" id="KW-0472">Membrane</keyword>
<evidence type="ECO:0000313" key="13">
    <source>
        <dbReference type="Proteomes" id="UP001597545"/>
    </source>
</evidence>
<keyword evidence="4 10" id="KW-0479">Metal-binding</keyword>
<dbReference type="InterPro" id="IPR023298">
    <property type="entry name" value="ATPase_P-typ_TM_dom_sf"/>
</dbReference>
<dbReference type="PANTHER" id="PTHR43520:SF8">
    <property type="entry name" value="P-TYPE CU(+) TRANSPORTER"/>
    <property type="match status" value="1"/>
</dbReference>
<evidence type="ECO:0000256" key="1">
    <source>
        <dbReference type="ARBA" id="ARBA00004127"/>
    </source>
</evidence>